<dbReference type="CDD" id="cd00829">
    <property type="entry name" value="SCP-x_thiolase"/>
    <property type="match status" value="1"/>
</dbReference>
<proteinExistence type="predicted"/>
<dbReference type="SUPFAM" id="SSF53901">
    <property type="entry name" value="Thiolase-like"/>
    <property type="match status" value="2"/>
</dbReference>
<dbReference type="InterPro" id="IPR055140">
    <property type="entry name" value="Thiolase_C_2"/>
</dbReference>
<evidence type="ECO:0000259" key="2">
    <source>
        <dbReference type="Pfam" id="PF00108"/>
    </source>
</evidence>
<keyword evidence="1" id="KW-0414">Isoprene biosynthesis</keyword>
<evidence type="ECO:0000313" key="5">
    <source>
        <dbReference type="Proteomes" id="UP000652307"/>
    </source>
</evidence>
<accession>A0A843AK12</accession>
<feature type="domain" description="Thiolase C-terminal" evidence="3">
    <location>
        <begin position="276"/>
        <end position="381"/>
    </location>
</feature>
<dbReference type="Pfam" id="PF22691">
    <property type="entry name" value="Thiolase_C_1"/>
    <property type="match status" value="1"/>
</dbReference>
<dbReference type="InterPro" id="IPR020616">
    <property type="entry name" value="Thiolase_N"/>
</dbReference>
<protein>
    <submittedName>
        <fullName evidence="4">Thiolase family protein</fullName>
    </submittedName>
</protein>
<dbReference type="Proteomes" id="UP000652307">
    <property type="component" value="Unassembled WGS sequence"/>
</dbReference>
<gene>
    <name evidence="4" type="ORF">IOK49_06740</name>
</gene>
<organism evidence="4 5">
    <name type="scientific">Fervidicoccus fontis</name>
    <dbReference type="NCBI Taxonomy" id="683846"/>
    <lineage>
        <taxon>Archaea</taxon>
        <taxon>Thermoproteota</taxon>
        <taxon>Thermoprotei</taxon>
        <taxon>Fervidicoccales</taxon>
        <taxon>Fervidicoccaceae</taxon>
        <taxon>Fervidicoccus</taxon>
    </lineage>
</organism>
<dbReference type="Gene3D" id="3.40.47.10">
    <property type="match status" value="1"/>
</dbReference>
<dbReference type="PANTHER" id="PTHR42870:SF6">
    <property type="entry name" value="ACETYL-COA C-ACYLTRANSFERASE"/>
    <property type="match status" value="1"/>
</dbReference>
<dbReference type="GO" id="GO:0016747">
    <property type="term" value="F:acyltransferase activity, transferring groups other than amino-acyl groups"/>
    <property type="evidence" value="ECO:0007669"/>
    <property type="project" value="InterPro"/>
</dbReference>
<evidence type="ECO:0000259" key="3">
    <source>
        <dbReference type="Pfam" id="PF22691"/>
    </source>
</evidence>
<dbReference type="Pfam" id="PF00108">
    <property type="entry name" value="Thiolase_N"/>
    <property type="match status" value="1"/>
</dbReference>
<feature type="domain" description="Thiolase N-terminal" evidence="2">
    <location>
        <begin position="20"/>
        <end position="181"/>
    </location>
</feature>
<evidence type="ECO:0000256" key="1">
    <source>
        <dbReference type="ARBA" id="ARBA00023229"/>
    </source>
</evidence>
<dbReference type="PANTHER" id="PTHR42870">
    <property type="entry name" value="ACETYL-COA C-ACETYLTRANSFERASE"/>
    <property type="match status" value="1"/>
</dbReference>
<name>A0A843AK12_9CREN</name>
<reference evidence="4" key="1">
    <citation type="submission" date="2020-10" db="EMBL/GenBank/DDBJ databases">
        <title>Fervidococcus fontis strain 3639Fd - the first crenarchaeon capable of growth on lipids.</title>
        <authorList>
            <person name="Kochetkova T.V."/>
            <person name="Elcheninov A.G."/>
            <person name="Toschakov S.V."/>
            <person name="Kublanov I.V."/>
        </authorList>
    </citation>
    <scope>NUCLEOTIDE SEQUENCE</scope>
    <source>
        <strain evidence="4">3639Fd</strain>
    </source>
</reference>
<dbReference type="AlphaFoldDB" id="A0A843AK12"/>
<dbReference type="PIRSF" id="PIRSF000429">
    <property type="entry name" value="Ac-CoA_Ac_transf"/>
    <property type="match status" value="1"/>
</dbReference>
<dbReference type="GO" id="GO:0008299">
    <property type="term" value="P:isoprenoid biosynthetic process"/>
    <property type="evidence" value="ECO:0007669"/>
    <property type="project" value="UniProtKB-KW"/>
</dbReference>
<dbReference type="RefSeq" id="WP_193804139.1">
    <property type="nucleotide sequence ID" value="NZ_JADEZV010000007.1"/>
</dbReference>
<dbReference type="InterPro" id="IPR016039">
    <property type="entry name" value="Thiolase-like"/>
</dbReference>
<evidence type="ECO:0000313" key="4">
    <source>
        <dbReference type="EMBL" id="MBE9391760.1"/>
    </source>
</evidence>
<comment type="caution">
    <text evidence="4">The sequence shown here is derived from an EMBL/GenBank/DDBJ whole genome shotgun (WGS) entry which is preliminary data.</text>
</comment>
<dbReference type="EMBL" id="JADEZV010000007">
    <property type="protein sequence ID" value="MBE9391760.1"/>
    <property type="molecule type" value="Genomic_DNA"/>
</dbReference>
<sequence>MSAFITGFGLTKISRDFYSTIEDMVYNAVKKMLDQFGNLSFVDTVIVANAFGYSMQRQNMFSSLISEELGIKGARTFNVEAGQISGHSGLILADSLIRSGYSKHVLLIGFEKMSDYNSEVYNSLVSQLTNIEYEGIYGSTLASNFGIIARYYQEKYGLKEEEFASWPILMHENASETYHAQLRFKISTKQVLESEAVSLPIRMLHSPPISDGAAALLISGEDRELVGKEKRVVEIRKGCISSGTFELSLRESLLFFDSLEYARQCYGINAFAEDIAKTEYISMSDDYTITAAVIAETIGLSKKGQFFADIYSGKFRIGDKQMINITGGTKARGYPIGALGVYEAAEISAMMSGEKIRSNQIDLNDAIMIGIGGAGSSSAILHLTKA</sequence>
<dbReference type="InterPro" id="IPR002155">
    <property type="entry name" value="Thiolase"/>
</dbReference>